<sequence length="104" mass="12376">MDNDLEYYREMMEDNEYYNDNDINSEITESSMVQASLTHEYFDKVVDDNGKETRVCNIMNENGKKCNQKYKNMESSMGNLIMHLRDEHEITSQDNVDLKKVLYK</sequence>
<name>A0A397VD37_9GLOM</name>
<organism evidence="1 2">
    <name type="scientific">Gigaspora rosea</name>
    <dbReference type="NCBI Taxonomy" id="44941"/>
    <lineage>
        <taxon>Eukaryota</taxon>
        <taxon>Fungi</taxon>
        <taxon>Fungi incertae sedis</taxon>
        <taxon>Mucoromycota</taxon>
        <taxon>Glomeromycotina</taxon>
        <taxon>Glomeromycetes</taxon>
        <taxon>Diversisporales</taxon>
        <taxon>Gigasporaceae</taxon>
        <taxon>Gigaspora</taxon>
    </lineage>
</organism>
<protein>
    <recommendedName>
        <fullName evidence="3">BED-type domain-containing protein</fullName>
    </recommendedName>
</protein>
<dbReference type="OrthoDB" id="2432905at2759"/>
<keyword evidence="2" id="KW-1185">Reference proteome</keyword>
<comment type="caution">
    <text evidence="1">The sequence shown here is derived from an EMBL/GenBank/DDBJ whole genome shotgun (WGS) entry which is preliminary data.</text>
</comment>
<proteinExistence type="predicted"/>
<dbReference type="AlphaFoldDB" id="A0A397VD37"/>
<evidence type="ECO:0000313" key="1">
    <source>
        <dbReference type="EMBL" id="RIB20375.1"/>
    </source>
</evidence>
<dbReference type="Proteomes" id="UP000266673">
    <property type="component" value="Unassembled WGS sequence"/>
</dbReference>
<accession>A0A397VD37</accession>
<evidence type="ECO:0008006" key="3">
    <source>
        <dbReference type="Google" id="ProtNLM"/>
    </source>
</evidence>
<gene>
    <name evidence="1" type="ORF">C2G38_2179485</name>
</gene>
<reference evidence="1 2" key="1">
    <citation type="submission" date="2018-06" db="EMBL/GenBank/DDBJ databases">
        <title>Comparative genomics reveals the genomic features of Rhizophagus irregularis, R. cerebriforme, R. diaphanum and Gigaspora rosea, and their symbiotic lifestyle signature.</title>
        <authorList>
            <person name="Morin E."/>
            <person name="San Clemente H."/>
            <person name="Chen E.C.H."/>
            <person name="De La Providencia I."/>
            <person name="Hainaut M."/>
            <person name="Kuo A."/>
            <person name="Kohler A."/>
            <person name="Murat C."/>
            <person name="Tang N."/>
            <person name="Roy S."/>
            <person name="Loubradou J."/>
            <person name="Henrissat B."/>
            <person name="Grigoriev I.V."/>
            <person name="Corradi N."/>
            <person name="Roux C."/>
            <person name="Martin F.M."/>
        </authorList>
    </citation>
    <scope>NUCLEOTIDE SEQUENCE [LARGE SCALE GENOMIC DNA]</scope>
    <source>
        <strain evidence="1 2">DAOM 194757</strain>
    </source>
</reference>
<dbReference type="EMBL" id="QKWP01000421">
    <property type="protein sequence ID" value="RIB20375.1"/>
    <property type="molecule type" value="Genomic_DNA"/>
</dbReference>
<evidence type="ECO:0000313" key="2">
    <source>
        <dbReference type="Proteomes" id="UP000266673"/>
    </source>
</evidence>